<dbReference type="InterPro" id="IPR014780">
    <property type="entry name" value="tRNA_psdUridine_synth_TruB"/>
</dbReference>
<dbReference type="InterPro" id="IPR020103">
    <property type="entry name" value="PsdUridine_synth_cat_dom_sf"/>
</dbReference>
<dbReference type="EMBL" id="PFSC01000003">
    <property type="protein sequence ID" value="PJC34319.1"/>
    <property type="molecule type" value="Genomic_DNA"/>
</dbReference>
<dbReference type="GO" id="GO:1990481">
    <property type="term" value="P:mRNA pseudouridine synthesis"/>
    <property type="evidence" value="ECO:0007669"/>
    <property type="project" value="TreeGrafter"/>
</dbReference>
<organism evidence="1 2">
    <name type="scientific">Candidatus Roizmanbacteria bacterium CG_4_9_14_0_2_um_filter_39_13</name>
    <dbReference type="NCBI Taxonomy" id="1974839"/>
    <lineage>
        <taxon>Bacteria</taxon>
        <taxon>Candidatus Roizmaniibacteriota</taxon>
    </lineage>
</organism>
<dbReference type="GO" id="GO:0140098">
    <property type="term" value="F:catalytic activity, acting on RNA"/>
    <property type="evidence" value="ECO:0007669"/>
    <property type="project" value="UniProtKB-ARBA"/>
</dbReference>
<accession>A0A2M8F4T7</accession>
<dbReference type="PANTHER" id="PTHR13767">
    <property type="entry name" value="TRNA-PSEUDOURIDINE SYNTHASE"/>
    <property type="match status" value="1"/>
</dbReference>
<proteinExistence type="predicted"/>
<evidence type="ECO:0008006" key="3">
    <source>
        <dbReference type="Google" id="ProtNLM"/>
    </source>
</evidence>
<dbReference type="PANTHER" id="PTHR13767:SF2">
    <property type="entry name" value="PSEUDOURIDYLATE SYNTHASE TRUB1"/>
    <property type="match status" value="1"/>
</dbReference>
<gene>
    <name evidence="1" type="ORF">CO051_00170</name>
</gene>
<dbReference type="AlphaFoldDB" id="A0A2M8F4T7"/>
<evidence type="ECO:0000313" key="2">
    <source>
        <dbReference type="Proteomes" id="UP000231383"/>
    </source>
</evidence>
<dbReference type="Proteomes" id="UP000231383">
    <property type="component" value="Unassembled WGS sequence"/>
</dbReference>
<dbReference type="SUPFAM" id="SSF55120">
    <property type="entry name" value="Pseudouridine synthase"/>
    <property type="match status" value="1"/>
</dbReference>
<protein>
    <recommendedName>
        <fullName evidence="3">tRNA pseudouridine(55) synthase</fullName>
    </recommendedName>
</protein>
<dbReference type="GO" id="GO:0009982">
    <property type="term" value="F:pseudouridine synthase activity"/>
    <property type="evidence" value="ECO:0007669"/>
    <property type="project" value="InterPro"/>
</dbReference>
<sequence length="125" mass="14319">MYYWAREGRLDEIKIPSKQITISKIELLKITQVQFSDIYEEIIQRVQSVEGTFRQEEIVAKWNKTIQLYNNLTMKQLSCTISCSSGTYVRSIAHSIGKKLKAGGIALSIKRTKIGPYTFQDALNL</sequence>
<dbReference type="GO" id="GO:0003723">
    <property type="term" value="F:RNA binding"/>
    <property type="evidence" value="ECO:0007669"/>
    <property type="project" value="InterPro"/>
</dbReference>
<evidence type="ECO:0000313" key="1">
    <source>
        <dbReference type="EMBL" id="PJC34319.1"/>
    </source>
</evidence>
<comment type="caution">
    <text evidence="1">The sequence shown here is derived from an EMBL/GenBank/DDBJ whole genome shotgun (WGS) entry which is preliminary data.</text>
</comment>
<reference evidence="2" key="1">
    <citation type="submission" date="2017-09" db="EMBL/GenBank/DDBJ databases">
        <title>Depth-based differentiation of microbial function through sediment-hosted aquifers and enrichment of novel symbionts in the deep terrestrial subsurface.</title>
        <authorList>
            <person name="Probst A.J."/>
            <person name="Ladd B."/>
            <person name="Jarett J.K."/>
            <person name="Geller-Mcgrath D.E."/>
            <person name="Sieber C.M.K."/>
            <person name="Emerson J.B."/>
            <person name="Anantharaman K."/>
            <person name="Thomas B.C."/>
            <person name="Malmstrom R."/>
            <person name="Stieglmeier M."/>
            <person name="Klingl A."/>
            <person name="Woyke T."/>
            <person name="Ryan C.M."/>
            <person name="Banfield J.F."/>
        </authorList>
    </citation>
    <scope>NUCLEOTIDE SEQUENCE [LARGE SCALE GENOMIC DNA]</scope>
</reference>
<dbReference type="GO" id="GO:0006400">
    <property type="term" value="P:tRNA modification"/>
    <property type="evidence" value="ECO:0007669"/>
    <property type="project" value="TreeGrafter"/>
</dbReference>
<dbReference type="Gene3D" id="3.30.2350.10">
    <property type="entry name" value="Pseudouridine synthase"/>
    <property type="match status" value="1"/>
</dbReference>
<name>A0A2M8F4T7_9BACT</name>